<evidence type="ECO:0000256" key="1">
    <source>
        <dbReference type="SAM" id="MobiDB-lite"/>
    </source>
</evidence>
<evidence type="ECO:0000313" key="3">
    <source>
        <dbReference type="WBParaSite" id="jg3886"/>
    </source>
</evidence>
<feature type="region of interest" description="Disordered" evidence="1">
    <location>
        <begin position="44"/>
        <end position="70"/>
    </location>
</feature>
<sequence length="88" mass="10193">MDRYLSRIGRLMVSIRKSSGIQYCFGLMSTFYVYILKEVMQEDNDDEEDAQEAAVQHDEGGRGTQEFPEEEAYPNVIFDAELNVYRLA</sequence>
<name>A0A915E972_9BILA</name>
<dbReference type="AlphaFoldDB" id="A0A915E972"/>
<keyword evidence="2" id="KW-1185">Reference proteome</keyword>
<proteinExistence type="predicted"/>
<accession>A0A915E972</accession>
<reference evidence="3" key="1">
    <citation type="submission" date="2022-11" db="UniProtKB">
        <authorList>
            <consortium name="WormBaseParasite"/>
        </authorList>
    </citation>
    <scope>IDENTIFICATION</scope>
</reference>
<evidence type="ECO:0000313" key="2">
    <source>
        <dbReference type="Proteomes" id="UP000887574"/>
    </source>
</evidence>
<dbReference type="WBParaSite" id="jg3886">
    <property type="protein sequence ID" value="jg3886"/>
    <property type="gene ID" value="jg3886"/>
</dbReference>
<protein>
    <submittedName>
        <fullName evidence="3">Uncharacterized protein</fullName>
    </submittedName>
</protein>
<organism evidence="2 3">
    <name type="scientific">Ditylenchus dipsaci</name>
    <dbReference type="NCBI Taxonomy" id="166011"/>
    <lineage>
        <taxon>Eukaryota</taxon>
        <taxon>Metazoa</taxon>
        <taxon>Ecdysozoa</taxon>
        <taxon>Nematoda</taxon>
        <taxon>Chromadorea</taxon>
        <taxon>Rhabditida</taxon>
        <taxon>Tylenchina</taxon>
        <taxon>Tylenchomorpha</taxon>
        <taxon>Sphaerularioidea</taxon>
        <taxon>Anguinidae</taxon>
        <taxon>Anguininae</taxon>
        <taxon>Ditylenchus</taxon>
    </lineage>
</organism>
<dbReference type="Proteomes" id="UP000887574">
    <property type="component" value="Unplaced"/>
</dbReference>